<evidence type="ECO:0000256" key="1">
    <source>
        <dbReference type="SAM" id="MobiDB-lite"/>
    </source>
</evidence>
<reference evidence="3" key="1">
    <citation type="submission" date="2016-10" db="EMBL/GenBank/DDBJ databases">
        <authorList>
            <person name="Varghese N."/>
            <person name="Submissions S."/>
        </authorList>
    </citation>
    <scope>NUCLEOTIDE SEQUENCE [LARGE SCALE GENOMIC DNA]</scope>
    <source>
        <strain evidence="3">DSM 25329</strain>
    </source>
</reference>
<sequence length="55" mass="6312">MRTNKFNKNSSNPKHNFGDDPELISAHIEDVQVSADSVRRITTIAFESVWFSINF</sequence>
<evidence type="ECO:0000313" key="3">
    <source>
        <dbReference type="Proteomes" id="UP000198748"/>
    </source>
</evidence>
<keyword evidence="3" id="KW-1185">Reference proteome</keyword>
<gene>
    <name evidence="2" type="ORF">SAMN04487996_12656</name>
</gene>
<organism evidence="2 3">
    <name type="scientific">Dyadobacter soli</name>
    <dbReference type="NCBI Taxonomy" id="659014"/>
    <lineage>
        <taxon>Bacteria</taxon>
        <taxon>Pseudomonadati</taxon>
        <taxon>Bacteroidota</taxon>
        <taxon>Cytophagia</taxon>
        <taxon>Cytophagales</taxon>
        <taxon>Spirosomataceae</taxon>
        <taxon>Dyadobacter</taxon>
    </lineage>
</organism>
<feature type="compositionally biased region" description="Polar residues" evidence="1">
    <location>
        <begin position="1"/>
        <end position="14"/>
    </location>
</feature>
<protein>
    <submittedName>
        <fullName evidence="2">Uncharacterized protein</fullName>
    </submittedName>
</protein>
<dbReference type="EMBL" id="FNAN01000026">
    <property type="protein sequence ID" value="SDG97006.1"/>
    <property type="molecule type" value="Genomic_DNA"/>
</dbReference>
<dbReference type="Proteomes" id="UP000198748">
    <property type="component" value="Unassembled WGS sequence"/>
</dbReference>
<name>A0A1G7YKY9_9BACT</name>
<proteinExistence type="predicted"/>
<dbReference type="AlphaFoldDB" id="A0A1G7YKY9"/>
<dbReference type="STRING" id="659014.SAMN04487996_12656"/>
<evidence type="ECO:0000313" key="2">
    <source>
        <dbReference type="EMBL" id="SDG97006.1"/>
    </source>
</evidence>
<feature type="region of interest" description="Disordered" evidence="1">
    <location>
        <begin position="1"/>
        <end position="21"/>
    </location>
</feature>
<accession>A0A1G7YKY9</accession>